<feature type="transmembrane region" description="Helical" evidence="1">
    <location>
        <begin position="201"/>
        <end position="224"/>
    </location>
</feature>
<dbReference type="AlphaFoldDB" id="B3ER30"/>
<feature type="transmembrane region" description="Helical" evidence="1">
    <location>
        <begin position="17"/>
        <end position="36"/>
    </location>
</feature>
<dbReference type="InterPro" id="IPR003744">
    <property type="entry name" value="YhhQ"/>
</dbReference>
<keyword evidence="1" id="KW-0813">Transport</keyword>
<dbReference type="HAMAP" id="MF_02088">
    <property type="entry name" value="Q_prec_transport"/>
    <property type="match status" value="1"/>
</dbReference>
<keyword evidence="1" id="KW-0472">Membrane</keyword>
<evidence type="ECO:0000313" key="3">
    <source>
        <dbReference type="Proteomes" id="UP000001227"/>
    </source>
</evidence>
<reference evidence="2 3" key="1">
    <citation type="journal article" date="2010" name="J. Bacteriol.">
        <title>The genome of the amoeba symbiont 'Candidatus Amoebophilus asiaticus' reveals common mechanisms for host cell interaction among amoeba-associated bacteria.</title>
        <authorList>
            <person name="Schmitz-Esser S."/>
            <person name="Tischler P."/>
            <person name="Arnold R."/>
            <person name="Montanaro J."/>
            <person name="Wagner M."/>
            <person name="Rattei T."/>
            <person name="Horn M."/>
        </authorList>
    </citation>
    <scope>NUCLEOTIDE SEQUENCE [LARGE SCALE GENOMIC DNA]</scope>
    <source>
        <strain evidence="2 3">5a2</strain>
    </source>
</reference>
<dbReference type="STRING" id="452471.Aasi_0239"/>
<comment type="subcellular location">
    <subcellularLocation>
        <location evidence="1">Cell inner membrane</location>
        <topology evidence="1">Multi-pass membrane protein</topology>
    </subcellularLocation>
</comment>
<dbReference type="GO" id="GO:0005886">
    <property type="term" value="C:plasma membrane"/>
    <property type="evidence" value="ECO:0007669"/>
    <property type="project" value="UniProtKB-SubCell"/>
</dbReference>
<proteinExistence type="inferred from homology"/>
<gene>
    <name evidence="2" type="ordered locus">Aasi_0239</name>
</gene>
<evidence type="ECO:0000256" key="1">
    <source>
        <dbReference type="HAMAP-Rule" id="MF_02088"/>
    </source>
</evidence>
<dbReference type="KEGG" id="aas:Aasi_0239"/>
<keyword evidence="1" id="KW-1133">Transmembrane helix</keyword>
<dbReference type="NCBIfam" id="TIGR00697">
    <property type="entry name" value="queuosine precursor transporter"/>
    <property type="match status" value="1"/>
</dbReference>
<feature type="transmembrane region" description="Helical" evidence="1">
    <location>
        <begin position="75"/>
        <end position="94"/>
    </location>
</feature>
<dbReference type="RefSeq" id="WP_012472440.1">
    <property type="nucleotide sequence ID" value="NC_010830.1"/>
</dbReference>
<dbReference type="GO" id="GO:0022857">
    <property type="term" value="F:transmembrane transporter activity"/>
    <property type="evidence" value="ECO:0007669"/>
    <property type="project" value="UniProtKB-UniRule"/>
</dbReference>
<protein>
    <recommendedName>
        <fullName evidence="1">Probable queuosine precursor transporter</fullName>
        <shortName evidence="1">Q precursor transporter</shortName>
    </recommendedName>
</protein>
<dbReference type="OrthoDB" id="9805479at2"/>
<name>B3ER30_AMOA5</name>
<keyword evidence="1" id="KW-0812">Transmembrane</keyword>
<dbReference type="EMBL" id="CP001102">
    <property type="protein sequence ID" value="ACE05682.1"/>
    <property type="molecule type" value="Genomic_DNA"/>
</dbReference>
<dbReference type="PANTHER" id="PTHR34300">
    <property type="entry name" value="QUEUOSINE PRECURSOR TRANSPORTER-RELATED"/>
    <property type="match status" value="1"/>
</dbReference>
<dbReference type="PANTHER" id="PTHR34300:SF2">
    <property type="entry name" value="QUEUOSINE PRECURSOR TRANSPORTER-RELATED"/>
    <property type="match status" value="1"/>
</dbReference>
<feature type="transmembrane region" description="Helical" evidence="1">
    <location>
        <begin position="157"/>
        <end position="181"/>
    </location>
</feature>
<dbReference type="HOGENOM" id="CLU_075503_0_0_10"/>
<keyword evidence="1" id="KW-1003">Cell membrane</keyword>
<feature type="transmembrane region" description="Helical" evidence="1">
    <location>
        <begin position="42"/>
        <end position="63"/>
    </location>
</feature>
<feature type="transmembrane region" description="Helical" evidence="1">
    <location>
        <begin position="114"/>
        <end position="136"/>
    </location>
</feature>
<evidence type="ECO:0000313" key="2">
    <source>
        <dbReference type="EMBL" id="ACE05682.1"/>
    </source>
</evidence>
<keyword evidence="3" id="KW-1185">Reference proteome</keyword>
<comment type="function">
    <text evidence="1">Involved in the import of queuosine (Q) precursors, required for Q precursor salvage.</text>
</comment>
<comment type="similarity">
    <text evidence="1">Belongs to the vitamin uptake transporter (VUT/ECF) (TC 2.A.88) family. Q precursor transporter subfamily.</text>
</comment>
<organism evidence="2 3">
    <name type="scientific">Amoebophilus asiaticus (strain 5a2)</name>
    <dbReference type="NCBI Taxonomy" id="452471"/>
    <lineage>
        <taxon>Bacteria</taxon>
        <taxon>Pseudomonadati</taxon>
        <taxon>Bacteroidota</taxon>
        <taxon>Cytophagia</taxon>
        <taxon>Cytophagales</taxon>
        <taxon>Amoebophilaceae</taxon>
        <taxon>Candidatus Amoebophilus</taxon>
    </lineage>
</organism>
<dbReference type="Pfam" id="PF02592">
    <property type="entry name" value="Vut_1"/>
    <property type="match status" value="1"/>
</dbReference>
<keyword evidence="1" id="KW-0997">Cell inner membrane</keyword>
<accession>B3ER30</accession>
<dbReference type="Proteomes" id="UP000001227">
    <property type="component" value="Chromosome"/>
</dbReference>
<dbReference type="eggNOG" id="COG1738">
    <property type="taxonomic scope" value="Bacteria"/>
</dbReference>
<sequence>MIITQRTMPDMALSEKIFMILASIFITSLMLTNVIAGKYFKFFGLPLSCSTLVYPFTFVVTDIVSEVYGLHRARLLVLAGFIVSIVVTMLVWIANQLPIAPTSPIDAAAFSQLFGLFPGVVLGSMIGYLTAQFIDVQIFEYLRIITKNKHLWVRNNFSTLASQLVDTIIVVTIAWVIWPIIDGNTATQPIGWQVWSKIVMGQYLFKGLLALLDTPFVYVSTYLIEKWIGIQRS</sequence>